<dbReference type="Pfam" id="PF06055">
    <property type="entry name" value="ExoD"/>
    <property type="match status" value="1"/>
</dbReference>
<dbReference type="OrthoDB" id="7949130at2"/>
<keyword evidence="1" id="KW-0472">Membrane</keyword>
<dbReference type="PANTHER" id="PTHR41795:SF1">
    <property type="entry name" value="EXOPOLYSACCHARIDE SYNTHESIS PROTEIN"/>
    <property type="match status" value="1"/>
</dbReference>
<accession>A0A238KV90</accession>
<evidence type="ECO:0000313" key="2">
    <source>
        <dbReference type="EMBL" id="SMX46725.1"/>
    </source>
</evidence>
<dbReference type="Proteomes" id="UP000202922">
    <property type="component" value="Unassembled WGS sequence"/>
</dbReference>
<dbReference type="EMBL" id="FXYE01000002">
    <property type="protein sequence ID" value="SMX46725.1"/>
    <property type="molecule type" value="Genomic_DNA"/>
</dbReference>
<reference evidence="3" key="1">
    <citation type="submission" date="2017-05" db="EMBL/GenBank/DDBJ databases">
        <authorList>
            <person name="Rodrigo-Torres L."/>
            <person name="Arahal R. D."/>
            <person name="Lucena T."/>
        </authorList>
    </citation>
    <scope>NUCLEOTIDE SEQUENCE [LARGE SCALE GENOMIC DNA]</scope>
    <source>
        <strain evidence="3">CECT 8621</strain>
    </source>
</reference>
<dbReference type="InterPro" id="IPR010331">
    <property type="entry name" value="ExoD"/>
</dbReference>
<feature type="transmembrane region" description="Helical" evidence="1">
    <location>
        <begin position="175"/>
        <end position="193"/>
    </location>
</feature>
<keyword evidence="1" id="KW-0812">Transmembrane</keyword>
<protein>
    <submittedName>
        <fullName evidence="2">Exopolysaccharide synthesis, ExoD</fullName>
    </submittedName>
</protein>
<dbReference type="PANTHER" id="PTHR41795">
    <property type="entry name" value="EXOPOLYSACCHARIDE SYNTHESIS PROTEIN"/>
    <property type="match status" value="1"/>
</dbReference>
<name>A0A238KV90_9RHOB</name>
<feature type="transmembrane region" description="Helical" evidence="1">
    <location>
        <begin position="149"/>
        <end position="168"/>
    </location>
</feature>
<dbReference type="AlphaFoldDB" id="A0A238KV90"/>
<proteinExistence type="predicted"/>
<evidence type="ECO:0000313" key="3">
    <source>
        <dbReference type="Proteomes" id="UP000202922"/>
    </source>
</evidence>
<feature type="transmembrane region" description="Helical" evidence="1">
    <location>
        <begin position="124"/>
        <end position="143"/>
    </location>
</feature>
<keyword evidence="3" id="KW-1185">Reference proteome</keyword>
<sequence length="194" mass="21197">MAEGAEPSTINEVLDSLCHARNGDRVTVRDIVEKMGERSFAPLLLVPAMILVSPVSSILGMPTFGALVIGLILVQAIMGRKHLWIPEFLARRSLPAKRVESAVNWLRKPATWVDRHVHRRLTYLTVRPLSYIALLTCLALTLTMPLLEVLPMLATVSATAITLFAIGLLTHDGMFIIAGYAFIGLGISLGSLFI</sequence>
<dbReference type="PIRSF" id="PIRSF033239">
    <property type="entry name" value="ExoD"/>
    <property type="match status" value="1"/>
</dbReference>
<keyword evidence="1" id="KW-1133">Transmembrane helix</keyword>
<feature type="transmembrane region" description="Helical" evidence="1">
    <location>
        <begin position="44"/>
        <end position="74"/>
    </location>
</feature>
<dbReference type="RefSeq" id="WP_093968264.1">
    <property type="nucleotide sequence ID" value="NZ_FXYE01000002.1"/>
</dbReference>
<organism evidence="2 3">
    <name type="scientific">Actibacterium lipolyticum</name>
    <dbReference type="NCBI Taxonomy" id="1524263"/>
    <lineage>
        <taxon>Bacteria</taxon>
        <taxon>Pseudomonadati</taxon>
        <taxon>Pseudomonadota</taxon>
        <taxon>Alphaproteobacteria</taxon>
        <taxon>Rhodobacterales</taxon>
        <taxon>Roseobacteraceae</taxon>
        <taxon>Actibacterium</taxon>
    </lineage>
</organism>
<gene>
    <name evidence="2" type="ORF">COL8621_03228</name>
</gene>
<evidence type="ECO:0000256" key="1">
    <source>
        <dbReference type="SAM" id="Phobius"/>
    </source>
</evidence>